<evidence type="ECO:0000256" key="1">
    <source>
        <dbReference type="ARBA" id="ARBA00022763"/>
    </source>
</evidence>
<dbReference type="PANTHER" id="PTHR12159">
    <property type="entry name" value="G/T AND G/U MISMATCH-SPECIFIC DNA GLYCOSYLASE"/>
    <property type="match status" value="1"/>
</dbReference>
<keyword evidence="1" id="KW-0227">DNA damage</keyword>
<evidence type="ECO:0000256" key="2">
    <source>
        <dbReference type="ARBA" id="ARBA00022801"/>
    </source>
</evidence>
<organism evidence="5 6">
    <name type="scientific">Arthrobacter hankyongi</name>
    <dbReference type="NCBI Taxonomy" id="2904801"/>
    <lineage>
        <taxon>Bacteria</taxon>
        <taxon>Bacillati</taxon>
        <taxon>Actinomycetota</taxon>
        <taxon>Actinomycetes</taxon>
        <taxon>Micrococcales</taxon>
        <taxon>Micrococcaceae</taxon>
        <taxon>Arthrobacter</taxon>
    </lineage>
</organism>
<dbReference type="InterPro" id="IPR015637">
    <property type="entry name" value="MUG/TDG"/>
</dbReference>
<evidence type="ECO:0000256" key="3">
    <source>
        <dbReference type="ARBA" id="ARBA00023204"/>
    </source>
</evidence>
<name>A0ABS9L937_9MICC</name>
<keyword evidence="2" id="KW-0378">Hydrolase</keyword>
<evidence type="ECO:0000259" key="4">
    <source>
        <dbReference type="Pfam" id="PF03167"/>
    </source>
</evidence>
<gene>
    <name evidence="5" type="ORF">LVY72_14085</name>
</gene>
<dbReference type="SUPFAM" id="SSF52141">
    <property type="entry name" value="Uracil-DNA glycosylase-like"/>
    <property type="match status" value="1"/>
</dbReference>
<dbReference type="Pfam" id="PF03167">
    <property type="entry name" value="UDG"/>
    <property type="match status" value="1"/>
</dbReference>
<keyword evidence="6" id="KW-1185">Reference proteome</keyword>
<dbReference type="InterPro" id="IPR005122">
    <property type="entry name" value="Uracil-DNA_glycosylase-like"/>
</dbReference>
<dbReference type="EMBL" id="JAKLTQ010000010">
    <property type="protein sequence ID" value="MCG2623028.1"/>
    <property type="molecule type" value="Genomic_DNA"/>
</dbReference>
<feature type="domain" description="Uracil-DNA glycosylase-like" evidence="4">
    <location>
        <begin position="14"/>
        <end position="140"/>
    </location>
</feature>
<dbReference type="CDD" id="cd10028">
    <property type="entry name" value="UDG-F2_TDG_MUG"/>
    <property type="match status" value="1"/>
</dbReference>
<reference evidence="5" key="1">
    <citation type="submission" date="2022-01" db="EMBL/GenBank/DDBJ databases">
        <authorList>
            <person name="Jo J.-H."/>
            <person name="Im W.-T."/>
        </authorList>
    </citation>
    <scope>NUCLEOTIDE SEQUENCE</scope>
    <source>
        <strain evidence="5">I2-34</strain>
    </source>
</reference>
<dbReference type="InterPro" id="IPR036895">
    <property type="entry name" value="Uracil-DNA_glycosylase-like_sf"/>
</dbReference>
<dbReference type="Proteomes" id="UP001165368">
    <property type="component" value="Unassembled WGS sequence"/>
</dbReference>
<dbReference type="RefSeq" id="WP_237821928.1">
    <property type="nucleotide sequence ID" value="NZ_JAKLTQ010000010.1"/>
</dbReference>
<sequence length="178" mass="19148">MNRQGLPDRVVMGLPVLVCGDYPDGASLEAGHYYADGGNRFWDLLYDSGLTTEALGWEDDGVLPELGIGLTDLNKADAHGAGHVRLAALVRAGRPGCVAFNGRNVAEDFIRQAGTGRRVEMGLQDWGIAGARVYVLPGSSGADTHTRLVGRDGLVLDRPGWWARLAEHLGRRSDGQRE</sequence>
<evidence type="ECO:0000313" key="6">
    <source>
        <dbReference type="Proteomes" id="UP001165368"/>
    </source>
</evidence>
<dbReference type="PANTHER" id="PTHR12159:SF9">
    <property type="entry name" value="G_T MISMATCH-SPECIFIC THYMINE DNA GLYCOSYLASE"/>
    <property type="match status" value="1"/>
</dbReference>
<proteinExistence type="predicted"/>
<evidence type="ECO:0000313" key="5">
    <source>
        <dbReference type="EMBL" id="MCG2623028.1"/>
    </source>
</evidence>
<keyword evidence="3" id="KW-0234">DNA repair</keyword>
<comment type="caution">
    <text evidence="5">The sequence shown here is derived from an EMBL/GenBank/DDBJ whole genome shotgun (WGS) entry which is preliminary data.</text>
</comment>
<dbReference type="Gene3D" id="3.40.470.10">
    <property type="entry name" value="Uracil-DNA glycosylase-like domain"/>
    <property type="match status" value="1"/>
</dbReference>
<accession>A0ABS9L937</accession>
<protein>
    <submittedName>
        <fullName evidence="5">Mismatch-specific DNA-glycosylase</fullName>
    </submittedName>
</protein>